<dbReference type="InterPro" id="IPR036322">
    <property type="entry name" value="WD40_repeat_dom_sf"/>
</dbReference>
<dbReference type="Gene3D" id="2.130.10.10">
    <property type="entry name" value="YVTN repeat-like/Quinoprotein amine dehydrogenase"/>
    <property type="match status" value="2"/>
</dbReference>
<dbReference type="AlphaFoldDB" id="A0AAW0VTF9"/>
<evidence type="ECO:0000259" key="7">
    <source>
        <dbReference type="Pfam" id="PF23383"/>
    </source>
</evidence>
<dbReference type="GO" id="GO:0035721">
    <property type="term" value="P:intraciliary retrograde transport"/>
    <property type="evidence" value="ECO:0007669"/>
    <property type="project" value="TreeGrafter"/>
</dbReference>
<dbReference type="GO" id="GO:0030991">
    <property type="term" value="C:intraciliary transport particle A"/>
    <property type="evidence" value="ECO:0007669"/>
    <property type="project" value="TreeGrafter"/>
</dbReference>
<evidence type="ECO:0000256" key="6">
    <source>
        <dbReference type="SAM" id="MobiDB-lite"/>
    </source>
</evidence>
<name>A0AAW0VTF9_CHEQU</name>
<keyword evidence="10" id="KW-1185">Reference proteome</keyword>
<feature type="non-terminal residue" evidence="9">
    <location>
        <position position="1"/>
    </location>
</feature>
<dbReference type="Pfam" id="PF23385">
    <property type="entry name" value="Beta-prop_IFT140_2nd"/>
    <property type="match status" value="1"/>
</dbReference>
<evidence type="ECO:0000256" key="2">
    <source>
        <dbReference type="ARBA" id="ARBA00022574"/>
    </source>
</evidence>
<organism evidence="9 10">
    <name type="scientific">Cherax quadricarinatus</name>
    <name type="common">Australian red claw crayfish</name>
    <dbReference type="NCBI Taxonomy" id="27406"/>
    <lineage>
        <taxon>Eukaryota</taxon>
        <taxon>Metazoa</taxon>
        <taxon>Ecdysozoa</taxon>
        <taxon>Arthropoda</taxon>
        <taxon>Crustacea</taxon>
        <taxon>Multicrustacea</taxon>
        <taxon>Malacostraca</taxon>
        <taxon>Eumalacostraca</taxon>
        <taxon>Eucarida</taxon>
        <taxon>Decapoda</taxon>
        <taxon>Pleocyemata</taxon>
        <taxon>Astacidea</taxon>
        <taxon>Parastacoidea</taxon>
        <taxon>Parastacidae</taxon>
        <taxon>Cherax</taxon>
    </lineage>
</organism>
<dbReference type="GO" id="GO:0005930">
    <property type="term" value="C:axoneme"/>
    <property type="evidence" value="ECO:0007669"/>
    <property type="project" value="TreeGrafter"/>
</dbReference>
<dbReference type="InterPro" id="IPR015943">
    <property type="entry name" value="WD40/YVTN_repeat-like_dom_sf"/>
</dbReference>
<feature type="domain" description="IFT140 second beta-propeller" evidence="8">
    <location>
        <begin position="204"/>
        <end position="427"/>
    </location>
</feature>
<evidence type="ECO:0000313" key="9">
    <source>
        <dbReference type="EMBL" id="KAK8720443.1"/>
    </source>
</evidence>
<dbReference type="EMBL" id="JARKIK010000415">
    <property type="protein sequence ID" value="KAK8720443.1"/>
    <property type="molecule type" value="Genomic_DNA"/>
</dbReference>
<sequence length="436" mass="47536">GVLYHVSDTGNCVEVLQADGGIKRLLHHESKNLLVVITEGMVLGQFSVAPDGSVTEVNKVKLSGRTNEVQVAWAGSGLLGVSTGDGSVRLWNLDSGDNYVLSLQGPSYRDQEYVTCLSYSENKKILCAGTNLGSVAMWKFEEHKPGEDEYSSDPEKDWKLQNPSVISGAVKQVSWGSTQNLLAVNTVRDVYILNEQRMVASYKDQVSVVQVSPTQLSVDVFSGGSHLELRAEIQVRGVHNSVDHLLLWNKKKMVVYEITSDATHLRVVASFPCEAESGVLHEGSIYSIEGQSIQVHSLQGTVKQTLNFTESEGEPIGLDVCGNFLVTATLQGIVKLWDLSRREAKPHTQGKQMSEAIKDFGEIISARCNCNGTRVSISIAQTSLLPDPKLYIWDIENDNVTYFNFASGRSEDDDVDGTAPPNSADSTSSKDGGLHD</sequence>
<reference evidence="9 10" key="1">
    <citation type="journal article" date="2024" name="BMC Genomics">
        <title>Genome assembly of redclaw crayfish (Cherax quadricarinatus) provides insights into its immune adaptation and hypoxia tolerance.</title>
        <authorList>
            <person name="Liu Z."/>
            <person name="Zheng J."/>
            <person name="Li H."/>
            <person name="Fang K."/>
            <person name="Wang S."/>
            <person name="He J."/>
            <person name="Zhou D."/>
            <person name="Weng S."/>
            <person name="Chi M."/>
            <person name="Gu Z."/>
            <person name="He J."/>
            <person name="Li F."/>
            <person name="Wang M."/>
        </authorList>
    </citation>
    <scope>NUCLEOTIDE SEQUENCE [LARGE SCALE GENOMIC DNA]</scope>
    <source>
        <strain evidence="9">ZL_2023a</strain>
    </source>
</reference>
<keyword evidence="3" id="KW-0677">Repeat</keyword>
<evidence type="ECO:0000256" key="5">
    <source>
        <dbReference type="ARBA" id="ARBA00023273"/>
    </source>
</evidence>
<accession>A0AAW0VTF9</accession>
<dbReference type="Proteomes" id="UP001445076">
    <property type="component" value="Unassembled WGS sequence"/>
</dbReference>
<dbReference type="PANTHER" id="PTHR15722">
    <property type="entry name" value="IFT140/172-RELATED"/>
    <property type="match status" value="1"/>
</dbReference>
<dbReference type="InterPro" id="IPR056154">
    <property type="entry name" value="Beta-prop_IFT140_1st"/>
</dbReference>
<gene>
    <name evidence="9" type="ORF">OTU49_013320</name>
</gene>
<dbReference type="GO" id="GO:0036064">
    <property type="term" value="C:ciliary basal body"/>
    <property type="evidence" value="ECO:0007669"/>
    <property type="project" value="TreeGrafter"/>
</dbReference>
<feature type="domain" description="IFT140 first beta-propeller" evidence="7">
    <location>
        <begin position="1"/>
        <end position="196"/>
    </location>
</feature>
<keyword evidence="5" id="KW-0966">Cell projection</keyword>
<dbReference type="SMART" id="SM00320">
    <property type="entry name" value="WD40"/>
    <property type="match status" value="3"/>
</dbReference>
<feature type="non-terminal residue" evidence="9">
    <location>
        <position position="436"/>
    </location>
</feature>
<comment type="subcellular location">
    <subcellularLocation>
        <location evidence="1">Cell projection</location>
        <location evidence="1">Cilium</location>
    </subcellularLocation>
</comment>
<feature type="region of interest" description="Disordered" evidence="6">
    <location>
        <begin position="410"/>
        <end position="436"/>
    </location>
</feature>
<dbReference type="PANTHER" id="PTHR15722:SF7">
    <property type="entry name" value="INTRAFLAGELLAR TRANSPORT PROTEIN 140 HOMOLOG"/>
    <property type="match status" value="1"/>
</dbReference>
<keyword evidence="2" id="KW-0853">WD repeat</keyword>
<evidence type="ECO:0000256" key="1">
    <source>
        <dbReference type="ARBA" id="ARBA00004138"/>
    </source>
</evidence>
<proteinExistence type="predicted"/>
<dbReference type="SUPFAM" id="SSF50978">
    <property type="entry name" value="WD40 repeat-like"/>
    <property type="match status" value="1"/>
</dbReference>
<keyword evidence="4" id="KW-0969">Cilium</keyword>
<dbReference type="InterPro" id="IPR056155">
    <property type="entry name" value="Beta-prop_IFT140_2nd"/>
</dbReference>
<evidence type="ECO:0000256" key="3">
    <source>
        <dbReference type="ARBA" id="ARBA00022737"/>
    </source>
</evidence>
<evidence type="ECO:0000256" key="4">
    <source>
        <dbReference type="ARBA" id="ARBA00023069"/>
    </source>
</evidence>
<feature type="compositionally biased region" description="Polar residues" evidence="6">
    <location>
        <begin position="420"/>
        <end position="430"/>
    </location>
</feature>
<dbReference type="InterPro" id="IPR001680">
    <property type="entry name" value="WD40_rpt"/>
</dbReference>
<dbReference type="Pfam" id="PF23383">
    <property type="entry name" value="Beta-prop_IFT140_1st"/>
    <property type="match status" value="1"/>
</dbReference>
<evidence type="ECO:0000259" key="8">
    <source>
        <dbReference type="Pfam" id="PF23385"/>
    </source>
</evidence>
<evidence type="ECO:0000313" key="10">
    <source>
        <dbReference type="Proteomes" id="UP001445076"/>
    </source>
</evidence>
<protein>
    <submittedName>
        <fullName evidence="9">Uncharacterized protein</fullName>
    </submittedName>
</protein>
<comment type="caution">
    <text evidence="9">The sequence shown here is derived from an EMBL/GenBank/DDBJ whole genome shotgun (WGS) entry which is preliminary data.</text>
</comment>